<proteinExistence type="predicted"/>
<evidence type="ECO:0000313" key="1">
    <source>
        <dbReference type="EMBL" id="RYU91649.1"/>
    </source>
</evidence>
<dbReference type="AlphaFoldDB" id="A0A4Q5LQM1"/>
<dbReference type="Proteomes" id="UP000293331">
    <property type="component" value="Unassembled WGS sequence"/>
</dbReference>
<dbReference type="OrthoDB" id="9762853at2"/>
<comment type="caution">
    <text evidence="1">The sequence shown here is derived from an EMBL/GenBank/DDBJ whole genome shotgun (WGS) entry which is preliminary data.</text>
</comment>
<evidence type="ECO:0000313" key="2">
    <source>
        <dbReference type="Proteomes" id="UP000293331"/>
    </source>
</evidence>
<name>A0A4Q5LQM1_9SPHI</name>
<dbReference type="EMBL" id="SEWG01000002">
    <property type="protein sequence ID" value="RYU91649.1"/>
    <property type="molecule type" value="Genomic_DNA"/>
</dbReference>
<dbReference type="RefSeq" id="WP_129875906.1">
    <property type="nucleotide sequence ID" value="NZ_SEWG01000002.1"/>
</dbReference>
<sequence>MISGIDQNSAYSSLKSALVPSATLIDGRSEEDMLCFLAKFASVINFYDQDNQVQGNWVPFILKDPVFLTAMISRTNSKELYITFLNNCQTLNTCIADNNGTDPDTTAFISFSFNKLFDQIDQVYRYFRDWVYYMERSHIQYEFKRYVTTNIRDHYSQYFWALISLKEAMHKTRIVPGITAPFNPANEIYNYTEQIIWETGMGKAPYWEVLDMGHRITINTQPTDVLDILQKSGEIVFDFFEKCISYAAKEYSYLKQKKSSYPDTLLLRGFVDLLKQHQGQLNGISKKHLDFYYRDILQQEALPGSPDSAYMSATLAKPGMTFTLPANTLFNAGTDNQKKPVVFSNPGAVILNPGIITSLATLSVSQVTTGSTGIYMNTVPAPGTVQKDQQGNIIGFNTFGNTNNQGALVATGISFASPMFLLKEGARTITLTITCGKNIDNSIFNNAAFYFSTVNNWLQVMATPLPVPLEPTNVLVLQFQLDATQPPIEPFKKNPDLLETQWPLFKIQFQQVPDPANPPVITKLEIDVLVNGVKSLQLYNDYGSLSTKAPFPFMGPAPMKGANFIIGSSEIFSKPVKSLSVELDWNGVPKDFETYYLQYNQYLEGDMNIPPPAKPCWLTNLKNTIAGTKPAASKVKKPKAVFNNCCFTVAFQLLQDQLWAKIDLRNSGGCIADTGVGNVNLPPADTTMFSTTNSVLDTCSIYQYIPKDAIIPDVSLQSIPLKYTGQNTSGFLKMTLTGPDDGFGSLLYPAIVFQITLDNAQQIADALPPAFTTLTPIPFVPKVSSISAAYGASTTVIFTTSDSTYPIQCFLYTPFQNYKVYDACSGIAKYNYTFNGGKNTDTTGIPMFAPLNSSGCLFIGIEKLFAPAQLSLYFELARVYSLANTSQAASYTYLSTTGWKNLEVLADGTGDFSCSGIIKINIPPDIDYNGLQNQPGKCWLAISVSAPPQSYPQTIYCAANGFIACRTGQQQGASVTHLAAATISKTLSAVPHLATIQQPFPSFGGKVDETDWQMDLRVSNRIKTKGRACSTDDFFRIIIQSFPDVFYAKTVFNYTTNTNEVYLVKSFTGPEVTGAFTPLISACAEEKIRALLIAKSSCFISIGVSNFSFQFIRVTADLIVDQGNGTNEVAAQIGQQLNLFLSPWISSDSVQVAIDTEITAVQVAGFVAGLNGVLQVNNVRLQTWSDPSTDPSGVAYTTQVKPFRPSMLLVSFLDHNINCKAS</sequence>
<reference evidence="1 2" key="1">
    <citation type="submission" date="2019-02" db="EMBL/GenBank/DDBJ databases">
        <title>Bacterial novel species Mucilaginibacter sp. 17JY9-4 isolated from soil.</title>
        <authorList>
            <person name="Jung H.-Y."/>
        </authorList>
    </citation>
    <scope>NUCLEOTIDE SEQUENCE [LARGE SCALE GENOMIC DNA]</scope>
    <source>
        <strain evidence="1 2">17JY9-4</strain>
    </source>
</reference>
<organism evidence="1 2">
    <name type="scientific">Mucilaginibacter terrigena</name>
    <dbReference type="NCBI Taxonomy" id="2492395"/>
    <lineage>
        <taxon>Bacteria</taxon>
        <taxon>Pseudomonadati</taxon>
        <taxon>Bacteroidota</taxon>
        <taxon>Sphingobacteriia</taxon>
        <taxon>Sphingobacteriales</taxon>
        <taxon>Sphingobacteriaceae</taxon>
        <taxon>Mucilaginibacter</taxon>
    </lineage>
</organism>
<accession>A0A4Q5LQM1</accession>
<protein>
    <recommendedName>
        <fullName evidence="3">Baseplate protein J-like domain-containing protein</fullName>
    </recommendedName>
</protein>
<evidence type="ECO:0008006" key="3">
    <source>
        <dbReference type="Google" id="ProtNLM"/>
    </source>
</evidence>
<gene>
    <name evidence="1" type="ORF">EWM62_06840</name>
</gene>
<keyword evidence="2" id="KW-1185">Reference proteome</keyword>